<evidence type="ECO:0000313" key="2">
    <source>
        <dbReference type="EMBL" id="GFO05877.1"/>
    </source>
</evidence>
<keyword evidence="3" id="KW-1185">Reference proteome</keyword>
<evidence type="ECO:0000313" key="3">
    <source>
        <dbReference type="Proteomes" id="UP000735302"/>
    </source>
</evidence>
<accession>A0AAV4AG47</accession>
<organism evidence="2 3">
    <name type="scientific">Plakobranchus ocellatus</name>
    <dbReference type="NCBI Taxonomy" id="259542"/>
    <lineage>
        <taxon>Eukaryota</taxon>
        <taxon>Metazoa</taxon>
        <taxon>Spiralia</taxon>
        <taxon>Lophotrochozoa</taxon>
        <taxon>Mollusca</taxon>
        <taxon>Gastropoda</taxon>
        <taxon>Heterobranchia</taxon>
        <taxon>Euthyneura</taxon>
        <taxon>Panpulmonata</taxon>
        <taxon>Sacoglossa</taxon>
        <taxon>Placobranchoidea</taxon>
        <taxon>Plakobranchidae</taxon>
        <taxon>Plakobranchus</taxon>
    </lineage>
</organism>
<name>A0AAV4AG47_9GAST</name>
<reference evidence="2 3" key="1">
    <citation type="journal article" date="2021" name="Elife">
        <title>Chloroplast acquisition without the gene transfer in kleptoplastic sea slugs, Plakobranchus ocellatus.</title>
        <authorList>
            <person name="Maeda T."/>
            <person name="Takahashi S."/>
            <person name="Yoshida T."/>
            <person name="Shimamura S."/>
            <person name="Takaki Y."/>
            <person name="Nagai Y."/>
            <person name="Toyoda A."/>
            <person name="Suzuki Y."/>
            <person name="Arimoto A."/>
            <person name="Ishii H."/>
            <person name="Satoh N."/>
            <person name="Nishiyama T."/>
            <person name="Hasebe M."/>
            <person name="Maruyama T."/>
            <person name="Minagawa J."/>
            <person name="Obokata J."/>
            <person name="Shigenobu S."/>
        </authorList>
    </citation>
    <scope>NUCLEOTIDE SEQUENCE [LARGE SCALE GENOMIC DNA]</scope>
</reference>
<gene>
    <name evidence="2" type="ORF">PoB_003238200</name>
</gene>
<proteinExistence type="predicted"/>
<protein>
    <submittedName>
        <fullName evidence="2">Uncharacterized protein</fullName>
    </submittedName>
</protein>
<feature type="region of interest" description="Disordered" evidence="1">
    <location>
        <begin position="1"/>
        <end position="24"/>
    </location>
</feature>
<evidence type="ECO:0000256" key="1">
    <source>
        <dbReference type="SAM" id="MobiDB-lite"/>
    </source>
</evidence>
<sequence length="125" mass="14086">MRVEVSQHEKGLRKPPKELSQEKFRNSGIGRQATLWLACQAINLFCRLYPLRHMDFGGKGIGRRRGRRRTLGFGFCCSLGTGSRRILLGFFPLGRGRRGTSAAILGERCWLRSKLRFDGTSKSSG</sequence>
<dbReference type="AlphaFoldDB" id="A0AAV4AG47"/>
<dbReference type="EMBL" id="BLXT01003754">
    <property type="protein sequence ID" value="GFO05877.1"/>
    <property type="molecule type" value="Genomic_DNA"/>
</dbReference>
<dbReference type="Proteomes" id="UP000735302">
    <property type="component" value="Unassembled WGS sequence"/>
</dbReference>
<comment type="caution">
    <text evidence="2">The sequence shown here is derived from an EMBL/GenBank/DDBJ whole genome shotgun (WGS) entry which is preliminary data.</text>
</comment>